<evidence type="ECO:0000313" key="3">
    <source>
        <dbReference type="RefSeq" id="XP_010905998.1"/>
    </source>
</evidence>
<feature type="region of interest" description="Disordered" evidence="1">
    <location>
        <begin position="54"/>
        <end position="112"/>
    </location>
</feature>
<sequence>METEDEPMRTIGASFSRPRIGLFTSSSICDLIPLPPPLPLDPLPLRLLLRRSGPLSTSSSSIRPPPLSVSTIRDILPPPPPPPFDPLRLLLHHPKHPPSVSSSSARLPPPLPPPPYGISSLRLLHLRSAPPPFTSSSIQIIKMASVEGSMPSMDDSSNTSSSQINVVRGKNDPTWNHCREAPELNGNIKRMKLAYLYCGNVFAGDGINRFKQYLTGVKEEAELCCKVPVDIHHQMIQNIQAIDILNLKDLDGDDGKNDRNDVNRREDGGDENIASQRDIFANIDINFSLLA</sequence>
<organism evidence="2 3">
    <name type="scientific">Elaeis guineensis var. tenera</name>
    <name type="common">Oil palm</name>
    <dbReference type="NCBI Taxonomy" id="51953"/>
    <lineage>
        <taxon>Eukaryota</taxon>
        <taxon>Viridiplantae</taxon>
        <taxon>Streptophyta</taxon>
        <taxon>Embryophyta</taxon>
        <taxon>Tracheophyta</taxon>
        <taxon>Spermatophyta</taxon>
        <taxon>Magnoliopsida</taxon>
        <taxon>Liliopsida</taxon>
        <taxon>Arecaceae</taxon>
        <taxon>Arecoideae</taxon>
        <taxon>Cocoseae</taxon>
        <taxon>Elaeidinae</taxon>
        <taxon>Elaeis</taxon>
    </lineage>
</organism>
<reference evidence="3" key="1">
    <citation type="submission" date="2025-08" db="UniProtKB">
        <authorList>
            <consortium name="RefSeq"/>
        </authorList>
    </citation>
    <scope>IDENTIFICATION</scope>
</reference>
<proteinExistence type="predicted"/>
<feature type="region of interest" description="Disordered" evidence="1">
    <location>
        <begin position="149"/>
        <end position="168"/>
    </location>
</feature>
<protein>
    <submittedName>
        <fullName evidence="3">Pectinesterase inhibitor 10-like</fullName>
    </submittedName>
</protein>
<evidence type="ECO:0000313" key="2">
    <source>
        <dbReference type="Proteomes" id="UP000504607"/>
    </source>
</evidence>
<dbReference type="AlphaFoldDB" id="A0A6I9QBH8"/>
<dbReference type="RefSeq" id="XP_010905998.1">
    <property type="nucleotide sequence ID" value="XM_010907696.1"/>
</dbReference>
<feature type="compositionally biased region" description="Low complexity" evidence="1">
    <location>
        <begin position="149"/>
        <end position="162"/>
    </location>
</feature>
<evidence type="ECO:0000256" key="1">
    <source>
        <dbReference type="SAM" id="MobiDB-lite"/>
    </source>
</evidence>
<accession>A0A6I9QBH8</accession>
<keyword evidence="2" id="KW-1185">Reference proteome</keyword>
<feature type="compositionally biased region" description="Low complexity" evidence="1">
    <location>
        <begin position="54"/>
        <end position="75"/>
    </location>
</feature>
<feature type="compositionally biased region" description="Pro residues" evidence="1">
    <location>
        <begin position="76"/>
        <end position="85"/>
    </location>
</feature>
<gene>
    <name evidence="3" type="primary">LOC105033048</name>
</gene>
<dbReference type="Proteomes" id="UP000504607">
    <property type="component" value="Unplaced"/>
</dbReference>
<name>A0A6I9QBH8_ELAGV</name>
<dbReference type="InParanoid" id="A0A6I9QBH8"/>